<dbReference type="AlphaFoldDB" id="A0A1I4YYE7"/>
<dbReference type="InterPro" id="IPR024745">
    <property type="entry name" value="GH44_cat"/>
</dbReference>
<dbReference type="SUPFAM" id="SSF51011">
    <property type="entry name" value="Glycosyl hydrolase domain"/>
    <property type="match status" value="1"/>
</dbReference>
<dbReference type="InterPro" id="IPR017853">
    <property type="entry name" value="GH"/>
</dbReference>
<dbReference type="STRING" id="578942.SAMN05216289_12122"/>
<evidence type="ECO:0000313" key="3">
    <source>
        <dbReference type="EMBL" id="SFN43044.1"/>
    </source>
</evidence>
<organism evidence="3 4">
    <name type="scientific">Dokdonella immobilis</name>
    <dbReference type="NCBI Taxonomy" id="578942"/>
    <lineage>
        <taxon>Bacteria</taxon>
        <taxon>Pseudomonadati</taxon>
        <taxon>Pseudomonadota</taxon>
        <taxon>Gammaproteobacteria</taxon>
        <taxon>Lysobacterales</taxon>
        <taxon>Rhodanobacteraceae</taxon>
        <taxon>Dokdonella</taxon>
    </lineage>
</organism>
<feature type="signal peptide" evidence="1">
    <location>
        <begin position="1"/>
        <end position="22"/>
    </location>
</feature>
<protein>
    <submittedName>
        <fullName evidence="3">Glycoside hydrolase family 44</fullName>
    </submittedName>
</protein>
<evidence type="ECO:0000259" key="2">
    <source>
        <dbReference type="Pfam" id="PF12891"/>
    </source>
</evidence>
<dbReference type="Gene3D" id="2.60.40.1180">
    <property type="entry name" value="Golgi alpha-mannosidase II"/>
    <property type="match status" value="1"/>
</dbReference>
<dbReference type="GO" id="GO:0016787">
    <property type="term" value="F:hydrolase activity"/>
    <property type="evidence" value="ECO:0007669"/>
    <property type="project" value="UniProtKB-KW"/>
</dbReference>
<dbReference type="InterPro" id="IPR013780">
    <property type="entry name" value="Glyco_hydro_b"/>
</dbReference>
<dbReference type="PROSITE" id="PS51257">
    <property type="entry name" value="PROKAR_LIPOPROTEIN"/>
    <property type="match status" value="1"/>
</dbReference>
<feature type="domain" description="Glycoside hydrolase family 44 catalytic" evidence="2">
    <location>
        <begin position="76"/>
        <end position="331"/>
    </location>
</feature>
<dbReference type="Gene3D" id="3.20.20.80">
    <property type="entry name" value="Glycosidases"/>
    <property type="match status" value="1"/>
</dbReference>
<reference evidence="3 4" key="1">
    <citation type="submission" date="2016-10" db="EMBL/GenBank/DDBJ databases">
        <authorList>
            <person name="de Groot N.N."/>
        </authorList>
    </citation>
    <scope>NUCLEOTIDE SEQUENCE [LARGE SCALE GENOMIC DNA]</scope>
    <source>
        <strain evidence="3 4">CGMCC 1.7659</strain>
    </source>
</reference>
<keyword evidence="4" id="KW-1185">Reference proteome</keyword>
<evidence type="ECO:0000313" key="4">
    <source>
        <dbReference type="Proteomes" id="UP000198575"/>
    </source>
</evidence>
<dbReference type="SUPFAM" id="SSF51445">
    <property type="entry name" value="(Trans)glycosidases"/>
    <property type="match status" value="1"/>
</dbReference>
<feature type="chain" id="PRO_5011436242" evidence="1">
    <location>
        <begin position="23"/>
        <end position="574"/>
    </location>
</feature>
<sequence>MRNSLAPIVWLAGSCLGMLANAATIDVSIDLAADRHPLKREIFGVSGAPDLGAVAYPLLRWGGNSTTRYNWQADVHNTASDWFFMNIPDGNGTPSGSSVEALLESTLAAGSQPLLTLSTIGWTPKAVQQKRWGYSVVKYGPQLVTECSYFGSNPPAWCTADAGNGSCNPAQNQTGYCGANGLIVGNDPLDTADPATPQTQTAWMAHLQQRFGTAASGGVRYYALDNEPMLWNSTHRDVHPQPLTYDEIWQRTVAYAGAIKAQDPDARVFGPVTWGYCDLFGSAADNCLDGSDRAAHGGIPFVKWYLQQVCAYQAQHGVRLVDYLDLHYYPQGDGVVDFSDPPNGSETATVSARRLRSLKELYDPTWQSESWLADLGSASPWYYSHPQLIRRARAWIDEACPGTGLAITEYNWGADNGASSAIAHAEALAIFAREGVDVAARWVAPAAGSLVERAFRLYLDFDGQGGRVEGDSVRATSTNVDALGAYAFHASGSRVMVVLINKATTANAAAIDFGTTLAGNWQLYQFSGSSNLALASSGNVNGTSLVTANLPARSASLLVLPDSDRIFVDGFDQP</sequence>
<dbReference type="RefSeq" id="WP_092408863.1">
    <property type="nucleotide sequence ID" value="NZ_FOVF01000021.1"/>
</dbReference>
<proteinExistence type="predicted"/>
<name>A0A1I4YYE7_9GAMM</name>
<gene>
    <name evidence="3" type="ORF">SAMN05216289_12122</name>
</gene>
<dbReference type="OrthoDB" id="9803686at2"/>
<keyword evidence="1" id="KW-0732">Signal</keyword>
<dbReference type="Pfam" id="PF12891">
    <property type="entry name" value="Glyco_hydro_44"/>
    <property type="match status" value="1"/>
</dbReference>
<evidence type="ECO:0000256" key="1">
    <source>
        <dbReference type="SAM" id="SignalP"/>
    </source>
</evidence>
<accession>A0A1I4YYE7</accession>
<keyword evidence="3" id="KW-0378">Hydrolase</keyword>
<dbReference type="Proteomes" id="UP000198575">
    <property type="component" value="Unassembled WGS sequence"/>
</dbReference>
<dbReference type="EMBL" id="FOVF01000021">
    <property type="protein sequence ID" value="SFN43044.1"/>
    <property type="molecule type" value="Genomic_DNA"/>
</dbReference>